<dbReference type="AlphaFoldDB" id="T1A717"/>
<organism evidence="7">
    <name type="scientific">mine drainage metagenome</name>
    <dbReference type="NCBI Taxonomy" id="410659"/>
    <lineage>
        <taxon>unclassified sequences</taxon>
        <taxon>metagenomes</taxon>
        <taxon>ecological metagenomes</taxon>
    </lineage>
</organism>
<evidence type="ECO:0000256" key="3">
    <source>
        <dbReference type="ARBA" id="ARBA00022989"/>
    </source>
</evidence>
<dbReference type="Pfam" id="PF00361">
    <property type="entry name" value="Proton_antipo_M"/>
    <property type="match status" value="1"/>
</dbReference>
<feature type="transmembrane region" description="Helical" evidence="5">
    <location>
        <begin position="21"/>
        <end position="39"/>
    </location>
</feature>
<feature type="transmembrane region" description="Helical" evidence="5">
    <location>
        <begin position="117"/>
        <end position="139"/>
    </location>
</feature>
<keyword evidence="3 5" id="KW-1133">Transmembrane helix</keyword>
<dbReference type="PRINTS" id="PR01435">
    <property type="entry name" value="NPOXDRDTASE5"/>
</dbReference>
<feature type="domain" description="NADH:quinone oxidoreductase/Mrp antiporter transmembrane" evidence="6">
    <location>
        <begin position="2"/>
        <end position="130"/>
    </location>
</feature>
<dbReference type="GO" id="GO:0008137">
    <property type="term" value="F:NADH dehydrogenase (ubiquinone) activity"/>
    <property type="evidence" value="ECO:0007669"/>
    <property type="project" value="InterPro"/>
</dbReference>
<sequence length="163" mass="17938">ASIGLVQNDIKRVIAFSTVSQLGYMFMAVGVGAYAAGIFHLTMHAFFKALLFLGAGSVIHALSGEQDMRKMGGLKKYLPITYWTFFIGAAANAGIPLFSGFFSKDEILGQVLGTGHFFLWLVGAITAFLTAAYIFRVFYMTFHGEYRGKEHPHESPRVMTIPL</sequence>
<dbReference type="GO" id="GO:0042773">
    <property type="term" value="P:ATP synthesis coupled electron transport"/>
    <property type="evidence" value="ECO:0007669"/>
    <property type="project" value="InterPro"/>
</dbReference>
<dbReference type="InterPro" id="IPR001750">
    <property type="entry name" value="ND/Mrp_TM"/>
</dbReference>
<proteinExistence type="predicted"/>
<protein>
    <submittedName>
        <fullName evidence="7">Proton-translocating NADH-quinone oxidoreductase, chain L</fullName>
    </submittedName>
</protein>
<feature type="non-terminal residue" evidence="7">
    <location>
        <position position="163"/>
    </location>
</feature>
<dbReference type="GO" id="GO:0016020">
    <property type="term" value="C:membrane"/>
    <property type="evidence" value="ECO:0007669"/>
    <property type="project" value="UniProtKB-SubCell"/>
</dbReference>
<dbReference type="EMBL" id="AUZX01012855">
    <property type="protein sequence ID" value="EQD37620.1"/>
    <property type="molecule type" value="Genomic_DNA"/>
</dbReference>
<comment type="subcellular location">
    <subcellularLocation>
        <location evidence="1">Membrane</location>
        <topology evidence="1">Multi-pass membrane protein</topology>
    </subcellularLocation>
</comment>
<name>T1A717_9ZZZZ</name>
<comment type="caution">
    <text evidence="7">The sequence shown here is derived from an EMBL/GenBank/DDBJ whole genome shotgun (WGS) entry which is preliminary data.</text>
</comment>
<dbReference type="GO" id="GO:0003954">
    <property type="term" value="F:NADH dehydrogenase activity"/>
    <property type="evidence" value="ECO:0007669"/>
    <property type="project" value="TreeGrafter"/>
</dbReference>
<evidence type="ECO:0000256" key="4">
    <source>
        <dbReference type="ARBA" id="ARBA00023136"/>
    </source>
</evidence>
<dbReference type="InterPro" id="IPR003945">
    <property type="entry name" value="NU5C-like"/>
</dbReference>
<evidence type="ECO:0000256" key="5">
    <source>
        <dbReference type="SAM" id="Phobius"/>
    </source>
</evidence>
<dbReference type="PANTHER" id="PTHR42829">
    <property type="entry name" value="NADH-UBIQUINONE OXIDOREDUCTASE CHAIN 5"/>
    <property type="match status" value="1"/>
</dbReference>
<gene>
    <name evidence="7" type="ORF">B1A_17481</name>
</gene>
<evidence type="ECO:0000259" key="6">
    <source>
        <dbReference type="Pfam" id="PF00361"/>
    </source>
</evidence>
<feature type="non-terminal residue" evidence="7">
    <location>
        <position position="1"/>
    </location>
</feature>
<dbReference type="PRINTS" id="PR01434">
    <property type="entry name" value="NADHDHGNASE5"/>
</dbReference>
<dbReference type="PANTHER" id="PTHR42829:SF2">
    <property type="entry name" value="NADH-UBIQUINONE OXIDOREDUCTASE CHAIN 5"/>
    <property type="match status" value="1"/>
</dbReference>
<evidence type="ECO:0000256" key="1">
    <source>
        <dbReference type="ARBA" id="ARBA00004141"/>
    </source>
</evidence>
<keyword evidence="2 5" id="KW-0812">Transmembrane</keyword>
<feature type="transmembrane region" description="Helical" evidence="5">
    <location>
        <begin position="82"/>
        <end position="102"/>
    </location>
</feature>
<feature type="transmembrane region" description="Helical" evidence="5">
    <location>
        <begin position="45"/>
        <end position="62"/>
    </location>
</feature>
<accession>T1A717</accession>
<reference evidence="7" key="1">
    <citation type="submission" date="2013-08" db="EMBL/GenBank/DDBJ databases">
        <authorList>
            <person name="Mendez C."/>
            <person name="Richter M."/>
            <person name="Ferrer M."/>
            <person name="Sanchez J."/>
        </authorList>
    </citation>
    <scope>NUCLEOTIDE SEQUENCE</scope>
</reference>
<evidence type="ECO:0000313" key="7">
    <source>
        <dbReference type="EMBL" id="EQD37620.1"/>
    </source>
</evidence>
<evidence type="ECO:0000256" key="2">
    <source>
        <dbReference type="ARBA" id="ARBA00022692"/>
    </source>
</evidence>
<reference evidence="7" key="2">
    <citation type="journal article" date="2014" name="ISME J.">
        <title>Microbial stratification in low pH oxic and suboxic macroscopic growths along an acid mine drainage.</title>
        <authorList>
            <person name="Mendez-Garcia C."/>
            <person name="Mesa V."/>
            <person name="Sprenger R.R."/>
            <person name="Richter M."/>
            <person name="Diez M.S."/>
            <person name="Solano J."/>
            <person name="Bargiela R."/>
            <person name="Golyshina O.V."/>
            <person name="Manteca A."/>
            <person name="Ramos J.L."/>
            <person name="Gallego J.R."/>
            <person name="Llorente I."/>
            <person name="Martins Dos Santos V.A."/>
            <person name="Jensen O.N."/>
            <person name="Pelaez A.I."/>
            <person name="Sanchez J."/>
            <person name="Ferrer M."/>
        </authorList>
    </citation>
    <scope>NUCLEOTIDE SEQUENCE</scope>
</reference>
<keyword evidence="4 5" id="KW-0472">Membrane</keyword>
<dbReference type="GO" id="GO:0015990">
    <property type="term" value="P:electron transport coupled proton transport"/>
    <property type="evidence" value="ECO:0007669"/>
    <property type="project" value="TreeGrafter"/>
</dbReference>